<comment type="caution">
    <text evidence="2">The sequence shown here is derived from an EMBL/GenBank/DDBJ whole genome shotgun (WGS) entry which is preliminary data.</text>
</comment>
<evidence type="ECO:0000259" key="1">
    <source>
        <dbReference type="PROSITE" id="PS50250"/>
    </source>
</evidence>
<dbReference type="Gene3D" id="1.25.40.570">
    <property type="match status" value="1"/>
</dbReference>
<evidence type="ECO:0000313" key="2">
    <source>
        <dbReference type="EMBL" id="GFH10401.1"/>
    </source>
</evidence>
<accession>A0A699YLL2</accession>
<evidence type="ECO:0000313" key="3">
    <source>
        <dbReference type="Proteomes" id="UP000485058"/>
    </source>
</evidence>
<reference evidence="2 3" key="1">
    <citation type="submission" date="2020-02" db="EMBL/GenBank/DDBJ databases">
        <title>Draft genome sequence of Haematococcus lacustris strain NIES-144.</title>
        <authorList>
            <person name="Morimoto D."/>
            <person name="Nakagawa S."/>
            <person name="Yoshida T."/>
            <person name="Sawayama S."/>
        </authorList>
    </citation>
    <scope>NUCLEOTIDE SEQUENCE [LARGE SCALE GENOMIC DNA]</scope>
    <source>
        <strain evidence="2 3">NIES-144</strain>
    </source>
</reference>
<organism evidence="2 3">
    <name type="scientific">Haematococcus lacustris</name>
    <name type="common">Green alga</name>
    <name type="synonym">Haematococcus pluvialis</name>
    <dbReference type="NCBI Taxonomy" id="44745"/>
    <lineage>
        <taxon>Eukaryota</taxon>
        <taxon>Viridiplantae</taxon>
        <taxon>Chlorophyta</taxon>
        <taxon>core chlorophytes</taxon>
        <taxon>Chlorophyceae</taxon>
        <taxon>CS clade</taxon>
        <taxon>Chlamydomonadales</taxon>
        <taxon>Haematococcaceae</taxon>
        <taxon>Haematococcus</taxon>
    </lineage>
</organism>
<dbReference type="InterPro" id="IPR050871">
    <property type="entry name" value="26S_Proteasome/COP9_Components"/>
</dbReference>
<dbReference type="PROSITE" id="PS50250">
    <property type="entry name" value="PCI"/>
    <property type="match status" value="1"/>
</dbReference>
<proteinExistence type="predicted"/>
<dbReference type="SUPFAM" id="SSF46785">
    <property type="entry name" value="Winged helix' DNA-binding domain"/>
    <property type="match status" value="1"/>
</dbReference>
<dbReference type="PANTHER" id="PTHR10678">
    <property type="entry name" value="26S PROTEASOME NON-ATPASE REGULATORY SUBUNIT 11/COP9 SIGNALOSOME COMPLEX SUBUNIT 2"/>
    <property type="match status" value="1"/>
</dbReference>
<dbReference type="Proteomes" id="UP000485058">
    <property type="component" value="Unassembled WGS sequence"/>
</dbReference>
<gene>
    <name evidence="2" type="ORF">HaLaN_05708</name>
</gene>
<protein>
    <submittedName>
        <fullName evidence="2">PCI domain-containing protein</fullName>
    </submittedName>
</protein>
<dbReference type="SMART" id="SM00088">
    <property type="entry name" value="PINT"/>
    <property type="match status" value="1"/>
</dbReference>
<sequence length="135" mass="15540">MNISSQSRWSLLSSRLPARLWPLVRRTIMDDPFIREYIQDLLTKIRTQVLVKLIQPYSRVRIPFIAAKLNITDTDVESLLVTLILDKRVTGHIDQVNQLLEVGERDDSSKVKYAALGKWSAQLKTINNGVINRLQ</sequence>
<feature type="domain" description="PCI" evidence="1">
    <location>
        <begin position="1"/>
        <end position="107"/>
    </location>
</feature>
<name>A0A699YLL2_HAELA</name>
<dbReference type="AlphaFoldDB" id="A0A699YLL2"/>
<dbReference type="InterPro" id="IPR000717">
    <property type="entry name" value="PCI_dom"/>
</dbReference>
<dbReference type="Pfam" id="PF01399">
    <property type="entry name" value="PCI"/>
    <property type="match status" value="1"/>
</dbReference>
<dbReference type="InterPro" id="IPR036390">
    <property type="entry name" value="WH_DNA-bd_sf"/>
</dbReference>
<dbReference type="EMBL" id="BLLF01000312">
    <property type="protein sequence ID" value="GFH10401.1"/>
    <property type="molecule type" value="Genomic_DNA"/>
</dbReference>
<keyword evidence="3" id="KW-1185">Reference proteome</keyword>